<evidence type="ECO:0000256" key="1">
    <source>
        <dbReference type="ARBA" id="ARBA00000085"/>
    </source>
</evidence>
<keyword evidence="12" id="KW-1185">Reference proteome</keyword>
<dbReference type="InterPro" id="IPR050351">
    <property type="entry name" value="BphY/WalK/GraS-like"/>
</dbReference>
<dbReference type="CDD" id="cd00082">
    <property type="entry name" value="HisKA"/>
    <property type="match status" value="1"/>
</dbReference>
<evidence type="ECO:0000313" key="12">
    <source>
        <dbReference type="Proteomes" id="UP000243297"/>
    </source>
</evidence>
<proteinExistence type="predicted"/>
<comment type="subcellular location">
    <subcellularLocation>
        <location evidence="2">Membrane</location>
    </subcellularLocation>
</comment>
<dbReference type="Proteomes" id="UP000243297">
    <property type="component" value="Unassembled WGS sequence"/>
</dbReference>
<keyword evidence="9" id="KW-0812">Transmembrane</keyword>
<keyword evidence="8 9" id="KW-0472">Membrane</keyword>
<dbReference type="GO" id="GO:0005886">
    <property type="term" value="C:plasma membrane"/>
    <property type="evidence" value="ECO:0007669"/>
    <property type="project" value="TreeGrafter"/>
</dbReference>
<evidence type="ECO:0000256" key="6">
    <source>
        <dbReference type="ARBA" id="ARBA00022777"/>
    </source>
</evidence>
<keyword evidence="6 11" id="KW-0418">Kinase</keyword>
<dbReference type="InterPro" id="IPR036097">
    <property type="entry name" value="HisK_dim/P_sf"/>
</dbReference>
<evidence type="ECO:0000256" key="4">
    <source>
        <dbReference type="ARBA" id="ARBA00022553"/>
    </source>
</evidence>
<name>A0A1T4NX23_9FIRM</name>
<dbReference type="PRINTS" id="PR00344">
    <property type="entry name" value="BCTRLSENSOR"/>
</dbReference>
<dbReference type="InterPro" id="IPR004358">
    <property type="entry name" value="Sig_transdc_His_kin-like_C"/>
</dbReference>
<accession>A0A1T4NX23</accession>
<dbReference type="AlphaFoldDB" id="A0A1T4NX23"/>
<sequence>MKKKIFQSIAITSIVLVAISYFLCTFIIYNDLENATKQTLIRETEDLASYYNQDPLTFMETKFYSESRITLIKNDGTVILDSRYTPTSLTNHSTRPEFINALENGHAGSSRYSDTLNESTYYYAIKLSDGNILRLSTTSETLLSTLGSSLMPILLMFACVIIISLIIARILTQKIVDPINHLNLDVPLANKTYPELQPLLENMNYHNKIRKEFSANVSHELKTPLTSISGYAEIMANNLQGDNTQGFSQKIVDESKQLLRIIEDIIKLSKLDEGNVQLDFETINYQEVIQNVLRNLEDYAAKAKVSLIDETLPVKGLAVRQIIYEIIYNLIQNAIKYNYENGHVWISVRDYPRYIEIIVKDDGIGIHDKDKERVFERFYRSDKSHSKQIEGTGLGLAIVKHGVDFHNGTIEVFDYLNHGTKFVIKINK</sequence>
<dbReference type="Pfam" id="PF02518">
    <property type="entry name" value="HATPase_c"/>
    <property type="match status" value="1"/>
</dbReference>
<evidence type="ECO:0000256" key="7">
    <source>
        <dbReference type="ARBA" id="ARBA00023012"/>
    </source>
</evidence>
<keyword evidence="4" id="KW-0597">Phosphoprotein</keyword>
<keyword evidence="5" id="KW-0808">Transferase</keyword>
<protein>
    <recommendedName>
        <fullName evidence="3">histidine kinase</fullName>
        <ecNumber evidence="3">2.7.13.3</ecNumber>
    </recommendedName>
</protein>
<dbReference type="PANTHER" id="PTHR45453:SF1">
    <property type="entry name" value="PHOSPHATE REGULON SENSOR PROTEIN PHOR"/>
    <property type="match status" value="1"/>
</dbReference>
<gene>
    <name evidence="11" type="ORF">SAMN02745191_1762</name>
</gene>
<dbReference type="GO" id="GO:0016036">
    <property type="term" value="P:cellular response to phosphate starvation"/>
    <property type="evidence" value="ECO:0007669"/>
    <property type="project" value="TreeGrafter"/>
</dbReference>
<dbReference type="SUPFAM" id="SSF47384">
    <property type="entry name" value="Homodimeric domain of signal transducing histidine kinase"/>
    <property type="match status" value="1"/>
</dbReference>
<dbReference type="Gene3D" id="1.10.287.130">
    <property type="match status" value="1"/>
</dbReference>
<evidence type="ECO:0000313" key="11">
    <source>
        <dbReference type="EMBL" id="SJZ83607.1"/>
    </source>
</evidence>
<evidence type="ECO:0000256" key="2">
    <source>
        <dbReference type="ARBA" id="ARBA00004370"/>
    </source>
</evidence>
<dbReference type="SMART" id="SM00387">
    <property type="entry name" value="HATPase_c"/>
    <property type="match status" value="1"/>
</dbReference>
<dbReference type="InterPro" id="IPR003594">
    <property type="entry name" value="HATPase_dom"/>
</dbReference>
<evidence type="ECO:0000256" key="8">
    <source>
        <dbReference type="ARBA" id="ARBA00023136"/>
    </source>
</evidence>
<dbReference type="SUPFAM" id="SSF55874">
    <property type="entry name" value="ATPase domain of HSP90 chaperone/DNA topoisomerase II/histidine kinase"/>
    <property type="match status" value="1"/>
</dbReference>
<dbReference type="Pfam" id="PF00512">
    <property type="entry name" value="HisKA"/>
    <property type="match status" value="1"/>
</dbReference>
<dbReference type="SMART" id="SM00388">
    <property type="entry name" value="HisKA"/>
    <property type="match status" value="1"/>
</dbReference>
<dbReference type="Gene3D" id="3.30.565.10">
    <property type="entry name" value="Histidine kinase-like ATPase, C-terminal domain"/>
    <property type="match status" value="1"/>
</dbReference>
<dbReference type="InterPro" id="IPR005467">
    <property type="entry name" value="His_kinase_dom"/>
</dbReference>
<evidence type="ECO:0000256" key="5">
    <source>
        <dbReference type="ARBA" id="ARBA00022679"/>
    </source>
</evidence>
<dbReference type="EMBL" id="FUWY01000005">
    <property type="protein sequence ID" value="SJZ83607.1"/>
    <property type="molecule type" value="Genomic_DNA"/>
</dbReference>
<feature type="domain" description="Histidine kinase" evidence="10">
    <location>
        <begin position="216"/>
        <end position="428"/>
    </location>
</feature>
<keyword evidence="9" id="KW-1133">Transmembrane helix</keyword>
<reference evidence="12" key="1">
    <citation type="submission" date="2017-02" db="EMBL/GenBank/DDBJ databases">
        <authorList>
            <person name="Varghese N."/>
            <person name="Submissions S."/>
        </authorList>
    </citation>
    <scope>NUCLEOTIDE SEQUENCE [LARGE SCALE GENOMIC DNA]</scope>
    <source>
        <strain evidence="12">ATCC 25662</strain>
    </source>
</reference>
<dbReference type="InterPro" id="IPR036890">
    <property type="entry name" value="HATPase_C_sf"/>
</dbReference>
<evidence type="ECO:0000256" key="9">
    <source>
        <dbReference type="SAM" id="Phobius"/>
    </source>
</evidence>
<dbReference type="InterPro" id="IPR003661">
    <property type="entry name" value="HisK_dim/P_dom"/>
</dbReference>
<dbReference type="GO" id="GO:0004721">
    <property type="term" value="F:phosphoprotein phosphatase activity"/>
    <property type="evidence" value="ECO:0007669"/>
    <property type="project" value="TreeGrafter"/>
</dbReference>
<evidence type="ECO:0000259" key="10">
    <source>
        <dbReference type="PROSITE" id="PS50109"/>
    </source>
</evidence>
<dbReference type="PANTHER" id="PTHR45453">
    <property type="entry name" value="PHOSPHATE REGULON SENSOR PROTEIN PHOR"/>
    <property type="match status" value="1"/>
</dbReference>
<evidence type="ECO:0000256" key="3">
    <source>
        <dbReference type="ARBA" id="ARBA00012438"/>
    </source>
</evidence>
<dbReference type="CDD" id="cd00075">
    <property type="entry name" value="HATPase"/>
    <property type="match status" value="1"/>
</dbReference>
<comment type="catalytic activity">
    <reaction evidence="1">
        <text>ATP + protein L-histidine = ADP + protein N-phospho-L-histidine.</text>
        <dbReference type="EC" id="2.7.13.3"/>
    </reaction>
</comment>
<feature type="transmembrane region" description="Helical" evidence="9">
    <location>
        <begin position="9"/>
        <end position="29"/>
    </location>
</feature>
<organism evidence="11 12">
    <name type="scientific">Anaerorhabdus furcosa</name>
    <dbReference type="NCBI Taxonomy" id="118967"/>
    <lineage>
        <taxon>Bacteria</taxon>
        <taxon>Bacillati</taxon>
        <taxon>Bacillota</taxon>
        <taxon>Erysipelotrichia</taxon>
        <taxon>Erysipelotrichales</taxon>
        <taxon>Erysipelotrichaceae</taxon>
        <taxon>Anaerorhabdus</taxon>
    </lineage>
</organism>
<dbReference type="RefSeq" id="WP_078712168.1">
    <property type="nucleotide sequence ID" value="NZ_FUWY01000005.1"/>
</dbReference>
<dbReference type="FunFam" id="3.30.565.10:FF:000006">
    <property type="entry name" value="Sensor histidine kinase WalK"/>
    <property type="match status" value="1"/>
</dbReference>
<dbReference type="STRING" id="118967.SAMN02745191_1762"/>
<keyword evidence="7" id="KW-0902">Two-component regulatory system</keyword>
<dbReference type="PROSITE" id="PS50109">
    <property type="entry name" value="HIS_KIN"/>
    <property type="match status" value="1"/>
</dbReference>
<feature type="transmembrane region" description="Helical" evidence="9">
    <location>
        <begin position="150"/>
        <end position="171"/>
    </location>
</feature>
<dbReference type="GO" id="GO:0000155">
    <property type="term" value="F:phosphorelay sensor kinase activity"/>
    <property type="evidence" value="ECO:0007669"/>
    <property type="project" value="InterPro"/>
</dbReference>
<dbReference type="EC" id="2.7.13.3" evidence="3"/>
<dbReference type="OrthoDB" id="9813151at2"/>
<dbReference type="FunFam" id="1.10.287.130:FF:000001">
    <property type="entry name" value="Two-component sensor histidine kinase"/>
    <property type="match status" value="1"/>
</dbReference>